<evidence type="ECO:0000313" key="1">
    <source>
        <dbReference type="EMBL" id="CBW21990.1"/>
    </source>
</evidence>
<reference evidence="1 2" key="1">
    <citation type="journal article" date="2010" name="Microbiology">
        <title>Twenty-eight divergent polysaccharide loci specifying within- and amongst-strain capsule diversity in three strains of Bacteroides fragilis.</title>
        <authorList>
            <person name="Patrick S."/>
            <person name="Blakely G.W."/>
            <person name="Houston S."/>
            <person name="Moore J."/>
            <person name="Abratt V.R."/>
            <person name="Bertalan M."/>
            <person name="Cerdeno-Tarraga A.M."/>
            <person name="Quail M.A."/>
            <person name="Corton N."/>
            <person name="Corton C."/>
            <person name="Bignell A."/>
            <person name="Barron A."/>
            <person name="Clark L."/>
            <person name="Bentley S.D."/>
            <person name="Parkhill J."/>
        </authorList>
    </citation>
    <scope>NUCLEOTIDE SEQUENCE [LARGE SCALE GENOMIC DNA]</scope>
    <source>
        <strain evidence="1 2">638R</strain>
    </source>
</reference>
<dbReference type="EMBL" id="FQ312004">
    <property type="protein sequence ID" value="CBW21990.1"/>
    <property type="molecule type" value="Genomic_DNA"/>
</dbReference>
<organism evidence="1 2">
    <name type="scientific">Bacteroides fragilis (strain 638R)</name>
    <dbReference type="NCBI Taxonomy" id="862962"/>
    <lineage>
        <taxon>Bacteria</taxon>
        <taxon>Pseudomonadati</taxon>
        <taxon>Bacteroidota</taxon>
        <taxon>Bacteroidia</taxon>
        <taxon>Bacteroidales</taxon>
        <taxon>Bacteroidaceae</taxon>
        <taxon>Bacteroides</taxon>
    </lineage>
</organism>
<dbReference type="HOGENOM" id="CLU_2858303_0_0_10"/>
<protein>
    <submittedName>
        <fullName evidence="1">Uncharacterized protein</fullName>
    </submittedName>
</protein>
<gene>
    <name evidence="1" type="ordered locus">BF638R_1452</name>
</gene>
<sequence>MIKETDYLLKIKWIAVKKNTVIMLTRKEVANFHILVYLKWLNVIAINDRFVIERVYTRHSDGEL</sequence>
<dbReference type="AlphaFoldDB" id="E1WSQ5"/>
<dbReference type="Proteomes" id="UP000008560">
    <property type="component" value="Chromosome"/>
</dbReference>
<accession>E1WSQ5</accession>
<name>E1WSQ5_BACF6</name>
<proteinExistence type="predicted"/>
<dbReference type="KEGG" id="bfg:BF638R_1452"/>
<evidence type="ECO:0000313" key="2">
    <source>
        <dbReference type="Proteomes" id="UP000008560"/>
    </source>
</evidence>